<protein>
    <submittedName>
        <fullName evidence="8">Acyltransferase</fullName>
    </submittedName>
</protein>
<dbReference type="Proteomes" id="UP000823641">
    <property type="component" value="Unassembled WGS sequence"/>
</dbReference>
<organism evidence="8 9">
    <name type="scientific">Candidatus Gallipaludibacter merdavium</name>
    <dbReference type="NCBI Taxonomy" id="2840839"/>
    <lineage>
        <taxon>Bacteria</taxon>
        <taxon>Pseudomonadati</taxon>
        <taxon>Bacteroidota</taxon>
        <taxon>Bacteroidia</taxon>
        <taxon>Bacteroidales</taxon>
        <taxon>Candidatus Gallipaludibacter</taxon>
    </lineage>
</organism>
<keyword evidence="4" id="KW-0808">Transferase</keyword>
<dbReference type="InterPro" id="IPR004960">
    <property type="entry name" value="LipA_acyltrans"/>
</dbReference>
<comment type="subcellular location">
    <subcellularLocation>
        <location evidence="1">Cell inner membrane</location>
    </subcellularLocation>
</comment>
<evidence type="ECO:0000313" key="9">
    <source>
        <dbReference type="Proteomes" id="UP000823641"/>
    </source>
</evidence>
<evidence type="ECO:0000256" key="1">
    <source>
        <dbReference type="ARBA" id="ARBA00004533"/>
    </source>
</evidence>
<keyword evidence="5 7" id="KW-0472">Membrane</keyword>
<evidence type="ECO:0000256" key="3">
    <source>
        <dbReference type="ARBA" id="ARBA00022519"/>
    </source>
</evidence>
<sequence length="300" mass="34846">MADNVDTNWSGKSRGGKCGYQFFISVIRHLGVRCAYAFLALIVVYFIPFAPKATKAIWLYNRKIRGKGLFSALKELYCHYYVFGQTLIDKIAMQAGLSSYYRYQFDNYDRFLDVLNKGTGVVMIGAHVGCWEAGATFFGVYGRKINILMLDAEHQNIKEVLNKNTERKNDFKIIALNEGILDAMIQMKIALNNGEYICFNGDRFMKTDNIAPVEFMGQLALFPLGLFKIASKCNVPVVFYYAMREPHCTYRFIFEEPQMGKRNTPENLQKQYVKSLERIIKTYPRQWFNFYDFWNSDKKV</sequence>
<evidence type="ECO:0000256" key="4">
    <source>
        <dbReference type="ARBA" id="ARBA00022679"/>
    </source>
</evidence>
<gene>
    <name evidence="8" type="ORF">IAA73_03510</name>
</gene>
<reference evidence="8" key="1">
    <citation type="submission" date="2020-10" db="EMBL/GenBank/DDBJ databases">
        <authorList>
            <person name="Gilroy R."/>
        </authorList>
    </citation>
    <scope>NUCLEOTIDE SEQUENCE</scope>
    <source>
        <strain evidence="8">G3-3990</strain>
    </source>
</reference>
<name>A0A9D9HTC1_9BACT</name>
<evidence type="ECO:0000313" key="8">
    <source>
        <dbReference type="EMBL" id="MBO8459384.1"/>
    </source>
</evidence>
<dbReference type="CDD" id="cd07984">
    <property type="entry name" value="LPLAT_LABLAT-like"/>
    <property type="match status" value="1"/>
</dbReference>
<dbReference type="GO" id="GO:0005886">
    <property type="term" value="C:plasma membrane"/>
    <property type="evidence" value="ECO:0007669"/>
    <property type="project" value="UniProtKB-SubCell"/>
</dbReference>
<keyword evidence="7" id="KW-0812">Transmembrane</keyword>
<reference evidence="8" key="2">
    <citation type="journal article" date="2021" name="PeerJ">
        <title>Extensive microbial diversity within the chicken gut microbiome revealed by metagenomics and culture.</title>
        <authorList>
            <person name="Gilroy R."/>
            <person name="Ravi A."/>
            <person name="Getino M."/>
            <person name="Pursley I."/>
            <person name="Horton D.L."/>
            <person name="Alikhan N.F."/>
            <person name="Baker D."/>
            <person name="Gharbi K."/>
            <person name="Hall N."/>
            <person name="Watson M."/>
            <person name="Adriaenssens E.M."/>
            <person name="Foster-Nyarko E."/>
            <person name="Jarju S."/>
            <person name="Secka A."/>
            <person name="Antonio M."/>
            <person name="Oren A."/>
            <person name="Chaudhuri R.R."/>
            <person name="La Ragione R."/>
            <person name="Hildebrand F."/>
            <person name="Pallen M.J."/>
        </authorList>
    </citation>
    <scope>NUCLEOTIDE SEQUENCE</scope>
    <source>
        <strain evidence="8">G3-3990</strain>
    </source>
</reference>
<keyword evidence="3" id="KW-0997">Cell inner membrane</keyword>
<evidence type="ECO:0000256" key="6">
    <source>
        <dbReference type="ARBA" id="ARBA00023315"/>
    </source>
</evidence>
<dbReference type="PANTHER" id="PTHR30606:SF9">
    <property type="entry name" value="LIPID A BIOSYNTHESIS LAUROYLTRANSFERASE"/>
    <property type="match status" value="1"/>
</dbReference>
<dbReference type="Pfam" id="PF03279">
    <property type="entry name" value="Lip_A_acyltrans"/>
    <property type="match status" value="1"/>
</dbReference>
<proteinExistence type="predicted"/>
<dbReference type="PANTHER" id="PTHR30606">
    <property type="entry name" value="LIPID A BIOSYNTHESIS LAUROYL ACYLTRANSFERASE"/>
    <property type="match status" value="1"/>
</dbReference>
<feature type="transmembrane region" description="Helical" evidence="7">
    <location>
        <begin position="30"/>
        <end position="50"/>
    </location>
</feature>
<evidence type="ECO:0000256" key="7">
    <source>
        <dbReference type="SAM" id="Phobius"/>
    </source>
</evidence>
<keyword evidence="6 8" id="KW-0012">Acyltransferase</keyword>
<evidence type="ECO:0000256" key="2">
    <source>
        <dbReference type="ARBA" id="ARBA00022475"/>
    </source>
</evidence>
<keyword evidence="7" id="KW-1133">Transmembrane helix</keyword>
<evidence type="ECO:0000256" key="5">
    <source>
        <dbReference type="ARBA" id="ARBA00023136"/>
    </source>
</evidence>
<dbReference type="AlphaFoldDB" id="A0A9D9HTC1"/>
<dbReference type="GO" id="GO:0016746">
    <property type="term" value="F:acyltransferase activity"/>
    <property type="evidence" value="ECO:0007669"/>
    <property type="project" value="UniProtKB-KW"/>
</dbReference>
<comment type="caution">
    <text evidence="8">The sequence shown here is derived from an EMBL/GenBank/DDBJ whole genome shotgun (WGS) entry which is preliminary data.</text>
</comment>
<dbReference type="GO" id="GO:0009247">
    <property type="term" value="P:glycolipid biosynthetic process"/>
    <property type="evidence" value="ECO:0007669"/>
    <property type="project" value="UniProtKB-ARBA"/>
</dbReference>
<accession>A0A9D9HTC1</accession>
<dbReference type="EMBL" id="JADIMG010000035">
    <property type="protein sequence ID" value="MBO8459384.1"/>
    <property type="molecule type" value="Genomic_DNA"/>
</dbReference>
<keyword evidence="2" id="KW-1003">Cell membrane</keyword>